<evidence type="ECO:0000256" key="7">
    <source>
        <dbReference type="ARBA" id="ARBA00022618"/>
    </source>
</evidence>
<evidence type="ECO:0000256" key="3">
    <source>
        <dbReference type="ARBA" id="ARBA00007379"/>
    </source>
</evidence>
<dbReference type="GO" id="GO:0005886">
    <property type="term" value="C:plasma membrane"/>
    <property type="evidence" value="ECO:0007669"/>
    <property type="project" value="UniProtKB-SubCell"/>
</dbReference>
<dbReference type="NCBIfam" id="NF038346">
    <property type="entry name" value="FtsX_actino"/>
    <property type="match status" value="1"/>
</dbReference>
<keyword evidence="8 13" id="KW-0812">Transmembrane</keyword>
<dbReference type="InterPro" id="IPR040690">
    <property type="entry name" value="FtsX_ECD"/>
</dbReference>
<evidence type="ECO:0000259" key="15">
    <source>
        <dbReference type="Pfam" id="PF18075"/>
    </source>
</evidence>
<comment type="similarity">
    <text evidence="3 12">Belongs to the ABC-4 integral membrane protein family. FtsX subfamily.</text>
</comment>
<evidence type="ECO:0000259" key="14">
    <source>
        <dbReference type="Pfam" id="PF02687"/>
    </source>
</evidence>
<evidence type="ECO:0000313" key="17">
    <source>
        <dbReference type="Proteomes" id="UP000269019"/>
    </source>
</evidence>
<reference evidence="16 17" key="1">
    <citation type="submission" date="2018-11" db="EMBL/GenBank/DDBJ databases">
        <authorList>
            <person name="Kleinhagauer T."/>
            <person name="Glaeser S.P."/>
            <person name="Spergser J."/>
            <person name="Ruckert C."/>
            <person name="Kaempfer P."/>
            <person name="Busse H.-J."/>
        </authorList>
    </citation>
    <scope>NUCLEOTIDE SEQUENCE [LARGE SCALE GENOMIC DNA]</scope>
    <source>
        <strain evidence="16 17">200CH</strain>
    </source>
</reference>
<gene>
    <name evidence="16" type="primary">ftsX</name>
    <name evidence="16" type="ORF">CCHOA_02760</name>
</gene>
<dbReference type="OrthoDB" id="9812531at2"/>
<evidence type="ECO:0000256" key="11">
    <source>
        <dbReference type="ARBA" id="ARBA00023306"/>
    </source>
</evidence>
<name>A0A3G6J7U4_9CORY</name>
<feature type="transmembrane region" description="Helical" evidence="13">
    <location>
        <begin position="20"/>
        <end position="44"/>
    </location>
</feature>
<keyword evidence="7 12" id="KW-0132">Cell division</keyword>
<dbReference type="Pfam" id="PF02687">
    <property type="entry name" value="FtsX"/>
    <property type="match status" value="1"/>
</dbReference>
<evidence type="ECO:0000256" key="13">
    <source>
        <dbReference type="SAM" id="Phobius"/>
    </source>
</evidence>
<dbReference type="KEGG" id="ccho:CCHOA_02760"/>
<feature type="transmembrane region" description="Helical" evidence="13">
    <location>
        <begin position="269"/>
        <end position="292"/>
    </location>
</feature>
<evidence type="ECO:0000256" key="10">
    <source>
        <dbReference type="ARBA" id="ARBA00023136"/>
    </source>
</evidence>
<dbReference type="RefSeq" id="WP_123926471.1">
    <property type="nucleotide sequence ID" value="NZ_CP033896.1"/>
</dbReference>
<protein>
    <recommendedName>
        <fullName evidence="5 12">Cell division protein FtsX</fullName>
    </recommendedName>
</protein>
<evidence type="ECO:0000256" key="5">
    <source>
        <dbReference type="ARBA" id="ARBA00021907"/>
    </source>
</evidence>
<feature type="domain" description="FtsX extracellular" evidence="15">
    <location>
        <begin position="55"/>
        <end position="153"/>
    </location>
</feature>
<dbReference type="AlphaFoldDB" id="A0A3G6J7U4"/>
<keyword evidence="11 12" id="KW-0131">Cell cycle</keyword>
<proteinExistence type="inferred from homology"/>
<dbReference type="InterPro" id="IPR047929">
    <property type="entry name" value="FtsX_actino"/>
</dbReference>
<keyword evidence="6 12" id="KW-1003">Cell membrane</keyword>
<comment type="function">
    <text evidence="1">Part of the ABC transporter FtsEX involved in cellular division.</text>
</comment>
<organism evidence="16 17">
    <name type="scientific">Corynebacterium choanae</name>
    <dbReference type="NCBI Taxonomy" id="1862358"/>
    <lineage>
        <taxon>Bacteria</taxon>
        <taxon>Bacillati</taxon>
        <taxon>Actinomycetota</taxon>
        <taxon>Actinomycetes</taxon>
        <taxon>Mycobacteriales</taxon>
        <taxon>Corynebacteriaceae</taxon>
        <taxon>Corynebacterium</taxon>
    </lineage>
</organism>
<feature type="transmembrane region" description="Helical" evidence="13">
    <location>
        <begin position="220"/>
        <end position="242"/>
    </location>
</feature>
<keyword evidence="17" id="KW-1185">Reference proteome</keyword>
<dbReference type="GO" id="GO:0051301">
    <property type="term" value="P:cell division"/>
    <property type="evidence" value="ECO:0007669"/>
    <property type="project" value="UniProtKB-KW"/>
</dbReference>
<comment type="subunit">
    <text evidence="4">Forms a membrane-associated complex with FtsE.</text>
</comment>
<feature type="domain" description="ABC3 transporter permease C-terminal" evidence="14">
    <location>
        <begin position="176"/>
        <end position="287"/>
    </location>
</feature>
<accession>A0A3G6J7U4</accession>
<dbReference type="Gene3D" id="3.30.70.3040">
    <property type="match status" value="1"/>
</dbReference>
<sequence length="298" mass="32009">MRYVFREAITGLRRNLTMTIALVITTAISLALLATGILVTHITADTKALYLSRVEVMIELDETISREDEDCSSPACREVFNTLQQTPGVETVTFANQQETYHRFAEVFADANPALVQETTPEALFAAIHVRLADPLDPSPLEAVKDLPQVVSVIDQGAEVVHATTNLDSIRNATFVVALFQAIAALLLIVNMVQIAVAARRDEVTIMRMVGASAVYTNMPFVLEAVAASLLGTLVAVGGLLAGKTFVVDAALQPLYEARLVAPLTTNDIWAVAPLIALIGIGFAALTAQLTLATRVRL</sequence>
<dbReference type="InterPro" id="IPR003838">
    <property type="entry name" value="ABC3_permease_C"/>
</dbReference>
<evidence type="ECO:0000256" key="12">
    <source>
        <dbReference type="PIRNR" id="PIRNR003097"/>
    </source>
</evidence>
<evidence type="ECO:0000256" key="1">
    <source>
        <dbReference type="ARBA" id="ARBA00003552"/>
    </source>
</evidence>
<dbReference type="Pfam" id="PF18075">
    <property type="entry name" value="FtsX_ECD"/>
    <property type="match status" value="1"/>
</dbReference>
<dbReference type="InterPro" id="IPR004513">
    <property type="entry name" value="FtsX"/>
</dbReference>
<feature type="transmembrane region" description="Helical" evidence="13">
    <location>
        <begin position="175"/>
        <end position="199"/>
    </location>
</feature>
<dbReference type="Proteomes" id="UP000269019">
    <property type="component" value="Chromosome"/>
</dbReference>
<evidence type="ECO:0000256" key="2">
    <source>
        <dbReference type="ARBA" id="ARBA00004651"/>
    </source>
</evidence>
<keyword evidence="10 12" id="KW-0472">Membrane</keyword>
<evidence type="ECO:0000256" key="6">
    <source>
        <dbReference type="ARBA" id="ARBA00022475"/>
    </source>
</evidence>
<dbReference type="EMBL" id="CP033896">
    <property type="protein sequence ID" value="AZA12968.1"/>
    <property type="molecule type" value="Genomic_DNA"/>
</dbReference>
<evidence type="ECO:0000313" key="16">
    <source>
        <dbReference type="EMBL" id="AZA12968.1"/>
    </source>
</evidence>
<keyword evidence="9 13" id="KW-1133">Transmembrane helix</keyword>
<dbReference type="PANTHER" id="PTHR47755:SF1">
    <property type="entry name" value="CELL DIVISION PROTEIN FTSX"/>
    <property type="match status" value="1"/>
</dbReference>
<evidence type="ECO:0000256" key="4">
    <source>
        <dbReference type="ARBA" id="ARBA00011160"/>
    </source>
</evidence>
<evidence type="ECO:0000256" key="8">
    <source>
        <dbReference type="ARBA" id="ARBA00022692"/>
    </source>
</evidence>
<dbReference type="PIRSF" id="PIRSF003097">
    <property type="entry name" value="FtsX"/>
    <property type="match status" value="1"/>
</dbReference>
<evidence type="ECO:0000256" key="9">
    <source>
        <dbReference type="ARBA" id="ARBA00022989"/>
    </source>
</evidence>
<dbReference type="PANTHER" id="PTHR47755">
    <property type="entry name" value="CELL DIVISION PROTEIN FTSX"/>
    <property type="match status" value="1"/>
</dbReference>
<comment type="subcellular location">
    <subcellularLocation>
        <location evidence="2">Cell membrane</location>
        <topology evidence="2">Multi-pass membrane protein</topology>
    </subcellularLocation>
</comment>